<dbReference type="PROSITE" id="PS51257">
    <property type="entry name" value="PROKAR_LIPOPROTEIN"/>
    <property type="match status" value="1"/>
</dbReference>
<dbReference type="RefSeq" id="WP_279241082.1">
    <property type="nucleotide sequence ID" value="NZ_CP036501.1"/>
</dbReference>
<feature type="chain" id="PRO_5046329745" evidence="2">
    <location>
        <begin position="22"/>
        <end position="278"/>
    </location>
</feature>
<dbReference type="SUPFAM" id="SSF53474">
    <property type="entry name" value="alpha/beta-Hydrolases"/>
    <property type="match status" value="1"/>
</dbReference>
<dbReference type="Pfam" id="PF20434">
    <property type="entry name" value="BD-FAE"/>
    <property type="match status" value="1"/>
</dbReference>
<evidence type="ECO:0000256" key="2">
    <source>
        <dbReference type="SAM" id="SignalP"/>
    </source>
</evidence>
<organism evidence="4 5">
    <name type="scientific">Candidatus Paraluminiphilus aquimaris</name>
    <dbReference type="NCBI Taxonomy" id="2518994"/>
    <lineage>
        <taxon>Bacteria</taxon>
        <taxon>Pseudomonadati</taxon>
        <taxon>Pseudomonadota</taxon>
        <taxon>Gammaproteobacteria</taxon>
        <taxon>Cellvibrionales</taxon>
        <taxon>Halieaceae</taxon>
        <taxon>Candidatus Paraluminiphilus</taxon>
    </lineage>
</organism>
<sequence length="278" mass="29585">MTLIHRSIALFWLTSFSACLMATPALPEPVSFTDVTDLKVTAPFTQVSYGDAAEQTLTRFSQSNGGQGTILVFHGGCWSNAYGVDHALPMAQALAQLGYDVWAAEYRRVGDAGGGWPGTLTDVKRAIDYVSHNTGVAPLVIGHSAGGHLALKASEDPKLNIRAVVALAPIIDLVTYGKEKGSCQSMVAKLMGDDAYTPDTRYQEASVTRSKLRVPVKIIIGSEDPIVRFEQVAPFAPSHVAVASGAGHFDLIHPQTSAFSRITSAIEVLSSNDGGKDR</sequence>
<evidence type="ECO:0000313" key="5">
    <source>
        <dbReference type="Proteomes" id="UP001317963"/>
    </source>
</evidence>
<dbReference type="InterPro" id="IPR049492">
    <property type="entry name" value="BD-FAE-like_dom"/>
</dbReference>
<proteinExistence type="predicted"/>
<dbReference type="GO" id="GO:0016787">
    <property type="term" value="F:hydrolase activity"/>
    <property type="evidence" value="ECO:0007669"/>
    <property type="project" value="UniProtKB-KW"/>
</dbReference>
<keyword evidence="2" id="KW-0732">Signal</keyword>
<gene>
    <name evidence="4" type="ORF">E0F26_07675</name>
</gene>
<dbReference type="PANTHER" id="PTHR48081">
    <property type="entry name" value="AB HYDROLASE SUPERFAMILY PROTEIN C4A8.06C"/>
    <property type="match status" value="1"/>
</dbReference>
<keyword evidence="5" id="KW-1185">Reference proteome</keyword>
<reference evidence="4 5" key="1">
    <citation type="submission" date="2019-02" db="EMBL/GenBank/DDBJ databases">
        <title>Halieaceae_genomes.</title>
        <authorList>
            <person name="Li S.-H."/>
        </authorList>
    </citation>
    <scope>NUCLEOTIDE SEQUENCE [LARGE SCALE GENOMIC DNA]</scope>
    <source>
        <strain evidence="4 5">JH123</strain>
    </source>
</reference>
<feature type="signal peptide" evidence="2">
    <location>
        <begin position="1"/>
        <end position="21"/>
    </location>
</feature>
<dbReference type="InterPro" id="IPR029058">
    <property type="entry name" value="AB_hydrolase_fold"/>
</dbReference>
<dbReference type="EMBL" id="CP036501">
    <property type="protein sequence ID" value="UZP74623.1"/>
    <property type="molecule type" value="Genomic_DNA"/>
</dbReference>
<keyword evidence="1 4" id="KW-0378">Hydrolase</keyword>
<accession>A0ABY6Q899</accession>
<feature type="domain" description="BD-FAE-like" evidence="3">
    <location>
        <begin position="69"/>
        <end position="232"/>
    </location>
</feature>
<protein>
    <submittedName>
        <fullName evidence="4">Alpha/beta hydrolase</fullName>
    </submittedName>
</protein>
<evidence type="ECO:0000259" key="3">
    <source>
        <dbReference type="Pfam" id="PF20434"/>
    </source>
</evidence>
<dbReference type="InterPro" id="IPR050300">
    <property type="entry name" value="GDXG_lipolytic_enzyme"/>
</dbReference>
<evidence type="ECO:0000256" key="1">
    <source>
        <dbReference type="ARBA" id="ARBA00022801"/>
    </source>
</evidence>
<dbReference type="Proteomes" id="UP001317963">
    <property type="component" value="Chromosome"/>
</dbReference>
<evidence type="ECO:0000313" key="4">
    <source>
        <dbReference type="EMBL" id="UZP74623.1"/>
    </source>
</evidence>
<dbReference type="Gene3D" id="3.40.50.1820">
    <property type="entry name" value="alpha/beta hydrolase"/>
    <property type="match status" value="1"/>
</dbReference>
<name>A0ABY6Q899_9GAMM</name>